<keyword evidence="3" id="KW-0804">Transcription</keyword>
<dbReference type="InterPro" id="IPR036388">
    <property type="entry name" value="WH-like_DNA-bd_sf"/>
</dbReference>
<protein>
    <submittedName>
        <fullName evidence="5">GntR family transcriptional regulator</fullName>
    </submittedName>
</protein>
<keyword evidence="1" id="KW-0805">Transcription regulation</keyword>
<reference evidence="5 6" key="1">
    <citation type="submission" date="2019-06" db="EMBL/GenBank/DDBJ databases">
        <title>A novel species of marine bacteria.</title>
        <authorList>
            <person name="Wang Y."/>
        </authorList>
    </citation>
    <scope>NUCLEOTIDE SEQUENCE [LARGE SCALE GENOMIC DNA]</scope>
    <source>
        <strain evidence="5 6">MA1-10</strain>
    </source>
</reference>
<keyword evidence="6" id="KW-1185">Reference proteome</keyword>
<dbReference type="SMART" id="SM00895">
    <property type="entry name" value="FCD"/>
    <property type="match status" value="1"/>
</dbReference>
<accession>A0A545SLJ8</accession>
<dbReference type="GO" id="GO:0003677">
    <property type="term" value="F:DNA binding"/>
    <property type="evidence" value="ECO:0007669"/>
    <property type="project" value="UniProtKB-KW"/>
</dbReference>
<dbReference type="InterPro" id="IPR036390">
    <property type="entry name" value="WH_DNA-bd_sf"/>
</dbReference>
<dbReference type="Proteomes" id="UP000315816">
    <property type="component" value="Unassembled WGS sequence"/>
</dbReference>
<dbReference type="OrthoDB" id="7620579at2"/>
<dbReference type="SMART" id="SM00345">
    <property type="entry name" value="HTH_GNTR"/>
    <property type="match status" value="1"/>
</dbReference>
<dbReference type="GO" id="GO:0003700">
    <property type="term" value="F:DNA-binding transcription factor activity"/>
    <property type="evidence" value="ECO:0007669"/>
    <property type="project" value="InterPro"/>
</dbReference>
<evidence type="ECO:0000256" key="1">
    <source>
        <dbReference type="ARBA" id="ARBA00023015"/>
    </source>
</evidence>
<evidence type="ECO:0000313" key="6">
    <source>
        <dbReference type="Proteomes" id="UP000315816"/>
    </source>
</evidence>
<sequence>MTRATAYQQFRDRLLSGELQPGQFVTQKELAQLAGVPIGTAREAIQKLEHEALLKVHPQRGIQVADVTTKFIREAFGLREALEVQGVRNFASGDFGIEIDMLLAATRDVLEDARANPTADTLERAVEVDWDMHDRIIGSLNNDLLNETYQINATRLRLIKVSNRFSPDRALTALAEHLDILELCKAQEAEGAAKALSHHIHTAMTRALQGQ</sequence>
<dbReference type="PROSITE" id="PS50949">
    <property type="entry name" value="HTH_GNTR"/>
    <property type="match status" value="1"/>
</dbReference>
<evidence type="ECO:0000256" key="3">
    <source>
        <dbReference type="ARBA" id="ARBA00023163"/>
    </source>
</evidence>
<dbReference type="PANTHER" id="PTHR43537:SF51">
    <property type="entry name" value="HTH-TYPE TRANSCRIPTIONAL REGULATOR LGOR-RELATED"/>
    <property type="match status" value="1"/>
</dbReference>
<dbReference type="SUPFAM" id="SSF48008">
    <property type="entry name" value="GntR ligand-binding domain-like"/>
    <property type="match status" value="1"/>
</dbReference>
<dbReference type="Gene3D" id="1.20.120.530">
    <property type="entry name" value="GntR ligand-binding domain-like"/>
    <property type="match status" value="1"/>
</dbReference>
<gene>
    <name evidence="5" type="ORF">FIL88_16070</name>
</gene>
<dbReference type="EMBL" id="VICH01000018">
    <property type="protein sequence ID" value="TQV65706.1"/>
    <property type="molecule type" value="Genomic_DNA"/>
</dbReference>
<dbReference type="Pfam" id="PF07729">
    <property type="entry name" value="FCD"/>
    <property type="match status" value="1"/>
</dbReference>
<dbReference type="SUPFAM" id="SSF46785">
    <property type="entry name" value="Winged helix' DNA-binding domain"/>
    <property type="match status" value="1"/>
</dbReference>
<evidence type="ECO:0000256" key="2">
    <source>
        <dbReference type="ARBA" id="ARBA00023125"/>
    </source>
</evidence>
<proteinExistence type="predicted"/>
<evidence type="ECO:0000313" key="5">
    <source>
        <dbReference type="EMBL" id="TQV65706.1"/>
    </source>
</evidence>
<dbReference type="AlphaFoldDB" id="A0A545SLJ8"/>
<dbReference type="Gene3D" id="1.10.10.10">
    <property type="entry name" value="Winged helix-like DNA-binding domain superfamily/Winged helix DNA-binding domain"/>
    <property type="match status" value="1"/>
</dbReference>
<dbReference type="InterPro" id="IPR011711">
    <property type="entry name" value="GntR_C"/>
</dbReference>
<evidence type="ECO:0000259" key="4">
    <source>
        <dbReference type="PROSITE" id="PS50949"/>
    </source>
</evidence>
<dbReference type="PANTHER" id="PTHR43537">
    <property type="entry name" value="TRANSCRIPTIONAL REGULATOR, GNTR FAMILY"/>
    <property type="match status" value="1"/>
</dbReference>
<dbReference type="InterPro" id="IPR008920">
    <property type="entry name" value="TF_FadR/GntR_C"/>
</dbReference>
<feature type="domain" description="HTH gntR-type" evidence="4">
    <location>
        <begin position="1"/>
        <end position="67"/>
    </location>
</feature>
<dbReference type="InterPro" id="IPR000524">
    <property type="entry name" value="Tscrpt_reg_HTH_GntR"/>
</dbReference>
<dbReference type="Pfam" id="PF00392">
    <property type="entry name" value="GntR"/>
    <property type="match status" value="1"/>
</dbReference>
<organism evidence="5 6">
    <name type="scientific">Aliiroseovarius halocynthiae</name>
    <dbReference type="NCBI Taxonomy" id="985055"/>
    <lineage>
        <taxon>Bacteria</taxon>
        <taxon>Pseudomonadati</taxon>
        <taxon>Pseudomonadota</taxon>
        <taxon>Alphaproteobacteria</taxon>
        <taxon>Rhodobacterales</taxon>
        <taxon>Paracoccaceae</taxon>
        <taxon>Aliiroseovarius</taxon>
    </lineage>
</organism>
<comment type="caution">
    <text evidence="5">The sequence shown here is derived from an EMBL/GenBank/DDBJ whole genome shotgun (WGS) entry which is preliminary data.</text>
</comment>
<name>A0A545SLJ8_9RHOB</name>
<dbReference type="RefSeq" id="WP_142854897.1">
    <property type="nucleotide sequence ID" value="NZ_FXWW01000012.1"/>
</dbReference>
<keyword evidence="2" id="KW-0238">DNA-binding</keyword>